<dbReference type="CDD" id="cd05399">
    <property type="entry name" value="NT_Rel-Spo_like"/>
    <property type="match status" value="1"/>
</dbReference>
<dbReference type="Gene3D" id="3.30.460.10">
    <property type="entry name" value="Beta Polymerase, domain 2"/>
    <property type="match status" value="1"/>
</dbReference>
<feature type="domain" description="RelA/SpoT" evidence="1">
    <location>
        <begin position="47"/>
        <end position="175"/>
    </location>
</feature>
<reference evidence="2 3" key="1">
    <citation type="submission" date="2021-01" db="EMBL/GenBank/DDBJ databases">
        <title>Actinoplanes sp. nov. LDG1-06 isolated from lichen.</title>
        <authorList>
            <person name="Saeng-In P."/>
            <person name="Phongsopitanun W."/>
            <person name="Kanchanasin P."/>
            <person name="Yuki M."/>
            <person name="Kudo T."/>
            <person name="Ohkuma M."/>
            <person name="Tanasupawat S."/>
        </authorList>
    </citation>
    <scope>NUCLEOTIDE SEQUENCE [LARGE SCALE GENOMIC DNA]</scope>
    <source>
        <strain evidence="2 3">LDG1-06</strain>
    </source>
</reference>
<dbReference type="SMART" id="SM00954">
    <property type="entry name" value="RelA_SpoT"/>
    <property type="match status" value="1"/>
</dbReference>
<dbReference type="EMBL" id="JAENHP010000033">
    <property type="protein sequence ID" value="MBM2623227.1"/>
    <property type="molecule type" value="Genomic_DNA"/>
</dbReference>
<dbReference type="InterPro" id="IPR007685">
    <property type="entry name" value="RelA_SpoT"/>
</dbReference>
<dbReference type="PANTHER" id="PTHR41773:SF1">
    <property type="entry name" value="RELA_SPOT DOMAIN-CONTAINING PROTEIN"/>
    <property type="match status" value="1"/>
</dbReference>
<keyword evidence="3" id="KW-1185">Reference proteome</keyword>
<evidence type="ECO:0000259" key="1">
    <source>
        <dbReference type="SMART" id="SM00954"/>
    </source>
</evidence>
<accession>A0ABS2ATN0</accession>
<dbReference type="Pfam" id="PF04607">
    <property type="entry name" value="RelA_SpoT"/>
    <property type="match status" value="1"/>
</dbReference>
<organism evidence="2 3">
    <name type="scientific">Paractinoplanes ovalisporus</name>
    <dbReference type="NCBI Taxonomy" id="2810368"/>
    <lineage>
        <taxon>Bacteria</taxon>
        <taxon>Bacillati</taxon>
        <taxon>Actinomycetota</taxon>
        <taxon>Actinomycetes</taxon>
        <taxon>Micromonosporales</taxon>
        <taxon>Micromonosporaceae</taxon>
        <taxon>Paractinoplanes</taxon>
    </lineage>
</organism>
<proteinExistence type="predicted"/>
<gene>
    <name evidence="2" type="ORF">JIG36_47800</name>
</gene>
<sequence>METHATSEIVGRFVQIRPLFADFAARLERLLKDLLAQNHIDIIQIESRAKDVSSFERKLELKANKYADPLKEMTDLTGVRIITYYLEDGDEVEALIRREFEVDEENSVDKSALLDPDRFGYLSRHFIVSIASPRADLPEWARYADFKAEIQVRTALQHAWAAVNHKLEYKSQEDVPRELKRGLGRLSALFEIADSQFSQFRSDRDRVSQAYGSALDSGDYSIELDLASLDEYLERSPSTARLRRAIDAVGQTLRSEGTKDDFDKSNILAMLRILGMTTVADLDTLIKKYANDRILLEVVRDLGTPRTPVSLETFLVNMMHLENPAVDGEVALGYMIDFDMSPDRALLAARRAGEHP</sequence>
<dbReference type="Gene3D" id="1.10.287.860">
    <property type="entry name" value="Nucleotidyltransferase"/>
    <property type="match status" value="1"/>
</dbReference>
<name>A0ABS2ATN0_9ACTN</name>
<evidence type="ECO:0000313" key="3">
    <source>
        <dbReference type="Proteomes" id="UP000632138"/>
    </source>
</evidence>
<dbReference type="RefSeq" id="WP_203383580.1">
    <property type="nucleotide sequence ID" value="NZ_JAENHP010000033.1"/>
</dbReference>
<dbReference type="PANTHER" id="PTHR41773">
    <property type="entry name" value="GTP PYROPHOSPHATASE-RELATED"/>
    <property type="match status" value="1"/>
</dbReference>
<protein>
    <submittedName>
        <fullName evidence="2">RelA/SpoT domain-containing protein</fullName>
    </submittedName>
</protein>
<dbReference type="SUPFAM" id="SSF81301">
    <property type="entry name" value="Nucleotidyltransferase"/>
    <property type="match status" value="1"/>
</dbReference>
<evidence type="ECO:0000313" key="2">
    <source>
        <dbReference type="EMBL" id="MBM2623227.1"/>
    </source>
</evidence>
<comment type="caution">
    <text evidence="2">The sequence shown here is derived from an EMBL/GenBank/DDBJ whole genome shotgun (WGS) entry which is preliminary data.</text>
</comment>
<dbReference type="Proteomes" id="UP000632138">
    <property type="component" value="Unassembled WGS sequence"/>
</dbReference>
<dbReference type="InterPro" id="IPR043519">
    <property type="entry name" value="NT_sf"/>
</dbReference>